<accession>K0SFZ7</accession>
<name>K0SFZ7_THAOC</name>
<evidence type="ECO:0008006" key="4">
    <source>
        <dbReference type="Google" id="ProtNLM"/>
    </source>
</evidence>
<evidence type="ECO:0000313" key="3">
    <source>
        <dbReference type="Proteomes" id="UP000266841"/>
    </source>
</evidence>
<evidence type="ECO:0000256" key="1">
    <source>
        <dbReference type="SAM" id="SignalP"/>
    </source>
</evidence>
<proteinExistence type="predicted"/>
<dbReference type="EMBL" id="AGNL01017491">
    <property type="protein sequence ID" value="EJK64240.1"/>
    <property type="molecule type" value="Genomic_DNA"/>
</dbReference>
<feature type="signal peptide" evidence="1">
    <location>
        <begin position="1"/>
        <end position="20"/>
    </location>
</feature>
<dbReference type="Proteomes" id="UP000266841">
    <property type="component" value="Unassembled WGS sequence"/>
</dbReference>
<keyword evidence="3" id="KW-1185">Reference proteome</keyword>
<reference evidence="2 3" key="1">
    <citation type="journal article" date="2012" name="Genome Biol.">
        <title>Genome and low-iron response of an oceanic diatom adapted to chronic iron limitation.</title>
        <authorList>
            <person name="Lommer M."/>
            <person name="Specht M."/>
            <person name="Roy A.S."/>
            <person name="Kraemer L."/>
            <person name="Andreson R."/>
            <person name="Gutowska M.A."/>
            <person name="Wolf J."/>
            <person name="Bergner S.V."/>
            <person name="Schilhabel M.B."/>
            <person name="Klostermeier U.C."/>
            <person name="Beiko R.G."/>
            <person name="Rosenstiel P."/>
            <person name="Hippler M."/>
            <person name="Laroche J."/>
        </authorList>
    </citation>
    <scope>NUCLEOTIDE SEQUENCE [LARGE SCALE GENOMIC DNA]</scope>
    <source>
        <strain evidence="2 3">CCMP1005</strain>
    </source>
</reference>
<dbReference type="OrthoDB" id="38535at2759"/>
<evidence type="ECO:0000313" key="2">
    <source>
        <dbReference type="EMBL" id="EJK64240.1"/>
    </source>
</evidence>
<keyword evidence="1" id="KW-0732">Signal</keyword>
<protein>
    <recommendedName>
        <fullName evidence="4">RxLR effector protein</fullName>
    </recommendedName>
</protein>
<gene>
    <name evidence="2" type="ORF">THAOC_15046</name>
</gene>
<feature type="chain" id="PRO_5003841066" description="RxLR effector protein" evidence="1">
    <location>
        <begin position="21"/>
        <end position="188"/>
    </location>
</feature>
<comment type="caution">
    <text evidence="2">The sequence shown here is derived from an EMBL/GenBank/DDBJ whole genome shotgun (WGS) entry which is preliminary data.</text>
</comment>
<organism evidence="2 3">
    <name type="scientific">Thalassiosira oceanica</name>
    <name type="common">Marine diatom</name>
    <dbReference type="NCBI Taxonomy" id="159749"/>
    <lineage>
        <taxon>Eukaryota</taxon>
        <taxon>Sar</taxon>
        <taxon>Stramenopiles</taxon>
        <taxon>Ochrophyta</taxon>
        <taxon>Bacillariophyta</taxon>
        <taxon>Coscinodiscophyceae</taxon>
        <taxon>Thalassiosirophycidae</taxon>
        <taxon>Thalassiosirales</taxon>
        <taxon>Thalassiosiraceae</taxon>
        <taxon>Thalassiosira</taxon>
    </lineage>
</organism>
<dbReference type="AlphaFoldDB" id="K0SFZ7"/>
<sequence length="188" mass="20839">MTTKMRALLSTLVIATAVGAFQSPPPSANSALSTTALYEYIPSGFTKKQWAAFKAKEKKEKDAKNLGRLGPRGFQSRSMQSFQEALERGEADHLMPMFNAKEKLKRGEIKQTEGGAWDNSDVRGAKKKNWLASDKTVRLCCHDPLPKIRVAQHSPSMTPKNIPLPAFWVRAQAWTGQVKGTGRVQRAL</sequence>